<gene>
    <name evidence="1" type="ordered locus">MGMSRv2__4195</name>
</gene>
<dbReference type="STRING" id="1430440.MGMSRv2__4195"/>
<dbReference type="AlphaFoldDB" id="V6F7B8"/>
<evidence type="ECO:0000313" key="2">
    <source>
        <dbReference type="Proteomes" id="UP000018922"/>
    </source>
</evidence>
<evidence type="ECO:0000313" key="1">
    <source>
        <dbReference type="EMBL" id="CDL01410.1"/>
    </source>
</evidence>
<protein>
    <recommendedName>
        <fullName evidence="3">WbqC-like family protein</fullName>
    </recommendedName>
</protein>
<dbReference type="eggNOG" id="COG0224">
    <property type="taxonomic scope" value="Bacteria"/>
</dbReference>
<name>V6F7B8_MAGGM</name>
<dbReference type="KEGG" id="mgy:MGMSRv2__4195"/>
<reference evidence="1 2" key="1">
    <citation type="journal article" date="2014" name="Genome Announc.">
        <title>Complete genome sequence of Magnetospirillum gryphiswaldense MSR-1.</title>
        <authorList>
            <person name="Wang X."/>
            <person name="Wang Q."/>
            <person name="Zhang W."/>
            <person name="Wang Y."/>
            <person name="Li L."/>
            <person name="Wen T."/>
            <person name="Zhang T."/>
            <person name="Zhang Y."/>
            <person name="Xu J."/>
            <person name="Hu J."/>
            <person name="Li S."/>
            <person name="Liu L."/>
            <person name="Liu J."/>
            <person name="Jiang W."/>
            <person name="Tian J."/>
            <person name="Li Y."/>
            <person name="Schuler D."/>
            <person name="Wang L."/>
            <person name="Li J."/>
        </authorList>
    </citation>
    <scope>NUCLEOTIDE SEQUENCE [LARGE SCALE GENOMIC DNA]</scope>
    <source>
        <strain evidence="2">DSM 6361 / JCM 21280 / NBRC 15271 / MSR-1</strain>
    </source>
</reference>
<dbReference type="EMBL" id="HG794546">
    <property type="protein sequence ID" value="CDL01410.1"/>
    <property type="molecule type" value="Genomic_DNA"/>
</dbReference>
<dbReference type="Proteomes" id="UP000018922">
    <property type="component" value="Chromosome I"/>
</dbReference>
<organism evidence="1 2">
    <name type="scientific">Magnetospirillum gryphiswaldense (strain DSM 6361 / JCM 21280 / NBRC 15271 / MSR-1)</name>
    <dbReference type="NCBI Taxonomy" id="431944"/>
    <lineage>
        <taxon>Bacteria</taxon>
        <taxon>Pseudomonadati</taxon>
        <taxon>Pseudomonadota</taxon>
        <taxon>Alphaproteobacteria</taxon>
        <taxon>Rhodospirillales</taxon>
        <taxon>Rhodospirillaceae</taxon>
        <taxon>Magnetospirillum</taxon>
    </lineage>
</organism>
<dbReference type="Pfam" id="PF08889">
    <property type="entry name" value="WbqC"/>
    <property type="match status" value="1"/>
</dbReference>
<proteinExistence type="predicted"/>
<dbReference type="InterPro" id="IPR014985">
    <property type="entry name" value="WbqC"/>
</dbReference>
<sequence>MPPASSERVVAICQPHFIPWTGYFEMAARADVFVMLDDVAYSKNGWVNRNRLRSPHPRGWQWATVPVQHDAGGGLIHDIRIAQAGRWRSKLLASLQQLYGRTPHFAAYFPALERVIGAEGDNLTALNMDLLEVLCGQLGIAARLVRSSQFAVSGSKDDKLVGLCRRLGATLYLANNGSAPYIQPGKFLDQGIGFVFQDYDHPVYGQGDADAAFVSHLSVVDCLFWHGPAARDIVLSGRPAEWRLGVMYPRGDGDGQPIRP</sequence>
<dbReference type="HOGENOM" id="CLU_079350_0_0_5"/>
<evidence type="ECO:0008006" key="3">
    <source>
        <dbReference type="Google" id="ProtNLM"/>
    </source>
</evidence>
<keyword evidence="2" id="KW-1185">Reference proteome</keyword>
<accession>V6F7B8</accession>